<dbReference type="SUPFAM" id="SSF52047">
    <property type="entry name" value="RNI-like"/>
    <property type="match status" value="1"/>
</dbReference>
<dbReference type="Proteomes" id="UP001153678">
    <property type="component" value="Unassembled WGS sequence"/>
</dbReference>
<feature type="non-terminal residue" evidence="1">
    <location>
        <position position="70"/>
    </location>
</feature>
<accession>A0A9W4X6G8</accession>
<feature type="non-terminal residue" evidence="1">
    <location>
        <position position="1"/>
    </location>
</feature>
<sequence>TDRSISCILNLCLNLRKLDIAFSCEDIKDASTLIYYQTISELEISYNNISNEVIEALAYTCHKLEHFKLD</sequence>
<keyword evidence="2" id="KW-1185">Reference proteome</keyword>
<evidence type="ECO:0000313" key="2">
    <source>
        <dbReference type="Proteomes" id="UP001153678"/>
    </source>
</evidence>
<comment type="caution">
    <text evidence="1">The sequence shown here is derived from an EMBL/GenBank/DDBJ whole genome shotgun (WGS) entry which is preliminary data.</text>
</comment>
<dbReference type="EMBL" id="CAMKVN010018667">
    <property type="protein sequence ID" value="CAI2198445.1"/>
    <property type="molecule type" value="Genomic_DNA"/>
</dbReference>
<gene>
    <name evidence="1" type="ORF">FWILDA_LOCUS18576</name>
</gene>
<evidence type="ECO:0000313" key="1">
    <source>
        <dbReference type="EMBL" id="CAI2198445.1"/>
    </source>
</evidence>
<organism evidence="1 2">
    <name type="scientific">Funneliformis geosporum</name>
    <dbReference type="NCBI Taxonomy" id="1117311"/>
    <lineage>
        <taxon>Eukaryota</taxon>
        <taxon>Fungi</taxon>
        <taxon>Fungi incertae sedis</taxon>
        <taxon>Mucoromycota</taxon>
        <taxon>Glomeromycotina</taxon>
        <taxon>Glomeromycetes</taxon>
        <taxon>Glomerales</taxon>
        <taxon>Glomeraceae</taxon>
        <taxon>Funneliformis</taxon>
    </lineage>
</organism>
<dbReference type="InterPro" id="IPR032675">
    <property type="entry name" value="LRR_dom_sf"/>
</dbReference>
<dbReference type="OrthoDB" id="550575at2759"/>
<proteinExistence type="predicted"/>
<protein>
    <submittedName>
        <fullName evidence="1">19872_t:CDS:1</fullName>
    </submittedName>
</protein>
<dbReference type="AlphaFoldDB" id="A0A9W4X6G8"/>
<reference evidence="1" key="1">
    <citation type="submission" date="2022-08" db="EMBL/GenBank/DDBJ databases">
        <authorList>
            <person name="Kallberg Y."/>
            <person name="Tangrot J."/>
            <person name="Rosling A."/>
        </authorList>
    </citation>
    <scope>NUCLEOTIDE SEQUENCE</scope>
    <source>
        <strain evidence="1">Wild A</strain>
    </source>
</reference>
<name>A0A9W4X6G8_9GLOM</name>
<dbReference type="Gene3D" id="3.80.10.10">
    <property type="entry name" value="Ribonuclease Inhibitor"/>
    <property type="match status" value="1"/>
</dbReference>